<dbReference type="InterPro" id="IPR050297">
    <property type="entry name" value="LipidA_mod_glycosyltrf_83"/>
</dbReference>
<keyword evidence="12" id="KW-1185">Reference proteome</keyword>
<keyword evidence="6 8" id="KW-1133">Transmembrane helix</keyword>
<reference evidence="9 11" key="1">
    <citation type="submission" date="2020-06" db="EMBL/GenBank/DDBJ databases">
        <title>Anoxygenic phototrophic Chloroflexota member uses a Type I reaction center.</title>
        <authorList>
            <person name="Tsuji J.M."/>
            <person name="Shaw N.A."/>
            <person name="Nagashima S."/>
            <person name="Venkiteswaran J."/>
            <person name="Schiff S.L."/>
            <person name="Hanada S."/>
            <person name="Tank M."/>
            <person name="Neufeld J.D."/>
        </authorList>
    </citation>
    <scope>NUCLEOTIDE SEQUENCE [LARGE SCALE GENOMIC DNA]</scope>
    <source>
        <strain evidence="9">L227-S17</strain>
    </source>
</reference>
<feature type="transmembrane region" description="Helical" evidence="8">
    <location>
        <begin position="585"/>
        <end position="606"/>
    </location>
</feature>
<evidence type="ECO:0000256" key="6">
    <source>
        <dbReference type="ARBA" id="ARBA00022989"/>
    </source>
</evidence>
<sequence>MQSPSSTQTPPHKNSVLVLLRDEIAYLKRGLGSWLLQALLLFATILFTLAYQIPQVFEFTLGITSAGDNLYAQSFNQPESNDEFSFRWSSDESRLRFYGYGRVPSASLIITMAVGGRPAALAPAKVQVWHEQTLLGEVEVGPGNNPYRFEYKANGSKLEGDLIFTLRTLNPFPDKAHNLPLGVVVSKVRLESTATEGRPVIPSLPHLAIMLAILSIVFLWMVRAGWSERAAGYWGAGLAIALAIALGFYRPYLMPPLTELWLNILLAYPLLVLGLRVTRRWGGDVIPTAQTRWLGLLFCAVFVIKAAGMNHPAFSTIDHWFRIHQILRFWENPGDFWNQYFNITAGKSVTGTESGSAVLGQWGINFTLPYSPLFYLFAAPLALIFPGHNPDLYAAVNCLAAWLEASQLFLIYIIARHAYGKDFGGRAGVIAAGLLGFYPLSYLLFSDGGYNSMLAHWLTLIFFALLLSAIKSDKVSNKKSIAAGLALGLALLAHTSTFLLVGTLVIVLFFWWLARPETRNAAFCLAIIGSIGFGLALVLYYGFYLVSFLTVSLPALLEKLGSSGSIGQTKALLGKELLSGFFPQLWVHFRLIPFLLALGGIVTLFPYRKKEATPSQKVVYGFWATWLAVFLLFALLDLRVNLLQKHMLFAAPLLCLLSGFALVRLSDFLNTKKPALLRIVAPTLSIILVIYLAWEGLVIWYSRVFYYILPPGSG</sequence>
<keyword evidence="5 8" id="KW-0812">Transmembrane</keyword>
<feature type="transmembrane region" description="Helical" evidence="8">
    <location>
        <begin position="452"/>
        <end position="470"/>
    </location>
</feature>
<keyword evidence="2" id="KW-1003">Cell membrane</keyword>
<evidence type="ECO:0000313" key="11">
    <source>
        <dbReference type="Proteomes" id="UP000521676"/>
    </source>
</evidence>
<proteinExistence type="predicted"/>
<evidence type="ECO:0000313" key="9">
    <source>
        <dbReference type="EMBL" id="NWJ45716.1"/>
    </source>
</evidence>
<gene>
    <name evidence="9" type="ORF">HXX08_07535</name>
    <name evidence="10" type="ORF">OZ401_000852</name>
</gene>
<dbReference type="EMBL" id="CP128399">
    <property type="protein sequence ID" value="WJW67585.1"/>
    <property type="molecule type" value="Genomic_DNA"/>
</dbReference>
<evidence type="ECO:0000256" key="3">
    <source>
        <dbReference type="ARBA" id="ARBA00022676"/>
    </source>
</evidence>
<keyword evidence="4" id="KW-0808">Transferase</keyword>
<protein>
    <submittedName>
        <fullName evidence="9">Uncharacterized protein</fullName>
    </submittedName>
</protein>
<keyword evidence="7 8" id="KW-0472">Membrane</keyword>
<feature type="transmembrane region" description="Helical" evidence="8">
    <location>
        <begin position="427"/>
        <end position="445"/>
    </location>
</feature>
<feature type="transmembrane region" description="Helical" evidence="8">
    <location>
        <begin position="482"/>
        <end position="514"/>
    </location>
</feature>
<evidence type="ECO:0000313" key="10">
    <source>
        <dbReference type="EMBL" id="WJW67585.1"/>
    </source>
</evidence>
<feature type="transmembrane region" description="Helical" evidence="8">
    <location>
        <begin position="618"/>
        <end position="636"/>
    </location>
</feature>
<evidence type="ECO:0000256" key="8">
    <source>
        <dbReference type="SAM" id="Phobius"/>
    </source>
</evidence>
<feature type="transmembrane region" description="Helical" evidence="8">
    <location>
        <begin position="521"/>
        <end position="543"/>
    </location>
</feature>
<keyword evidence="3" id="KW-0328">Glycosyltransferase</keyword>
<dbReference type="PANTHER" id="PTHR33908">
    <property type="entry name" value="MANNOSYLTRANSFERASE YKCB-RELATED"/>
    <property type="match status" value="1"/>
</dbReference>
<dbReference type="GO" id="GO:0009103">
    <property type="term" value="P:lipopolysaccharide biosynthetic process"/>
    <property type="evidence" value="ECO:0007669"/>
    <property type="project" value="UniProtKB-ARBA"/>
</dbReference>
<evidence type="ECO:0000256" key="5">
    <source>
        <dbReference type="ARBA" id="ARBA00022692"/>
    </source>
</evidence>
<accession>A0A8T7M2Y8</accession>
<evidence type="ECO:0000256" key="1">
    <source>
        <dbReference type="ARBA" id="ARBA00004651"/>
    </source>
</evidence>
<dbReference type="PANTHER" id="PTHR33908:SF11">
    <property type="entry name" value="MEMBRANE PROTEIN"/>
    <property type="match status" value="1"/>
</dbReference>
<dbReference type="EMBL" id="JACATZ010000001">
    <property type="protein sequence ID" value="NWJ45716.1"/>
    <property type="molecule type" value="Genomic_DNA"/>
</dbReference>
<feature type="transmembrane region" description="Helical" evidence="8">
    <location>
        <begin position="204"/>
        <end position="222"/>
    </location>
</feature>
<dbReference type="AlphaFoldDB" id="A0A8T7M2Y8"/>
<feature type="transmembrane region" description="Helical" evidence="8">
    <location>
        <begin position="675"/>
        <end position="694"/>
    </location>
</feature>
<comment type="subcellular location">
    <subcellularLocation>
        <location evidence="1">Cell membrane</location>
        <topology evidence="1">Multi-pass membrane protein</topology>
    </subcellularLocation>
</comment>
<feature type="transmembrane region" description="Helical" evidence="8">
    <location>
        <begin position="231"/>
        <end position="249"/>
    </location>
</feature>
<feature type="transmembrane region" description="Helical" evidence="8">
    <location>
        <begin position="290"/>
        <end position="308"/>
    </location>
</feature>
<reference evidence="10" key="2">
    <citation type="journal article" date="2024" name="Nature">
        <title>Anoxygenic phototroph of the Chloroflexota uses a type I reaction centre.</title>
        <authorList>
            <person name="Tsuji J.M."/>
            <person name="Shaw N.A."/>
            <person name="Nagashima S."/>
            <person name="Venkiteswaran J.J."/>
            <person name="Schiff S.L."/>
            <person name="Watanabe T."/>
            <person name="Fukui M."/>
            <person name="Hanada S."/>
            <person name="Tank M."/>
            <person name="Neufeld J.D."/>
        </authorList>
    </citation>
    <scope>NUCLEOTIDE SEQUENCE</scope>
    <source>
        <strain evidence="10">L227-S17</strain>
    </source>
</reference>
<feature type="transmembrane region" description="Helical" evidence="8">
    <location>
        <begin position="31"/>
        <end position="51"/>
    </location>
</feature>
<feature type="transmembrane region" description="Helical" evidence="8">
    <location>
        <begin position="368"/>
        <end position="385"/>
    </location>
</feature>
<evidence type="ECO:0000313" key="12">
    <source>
        <dbReference type="Proteomes" id="UP001431572"/>
    </source>
</evidence>
<dbReference type="GO" id="GO:0016763">
    <property type="term" value="F:pentosyltransferase activity"/>
    <property type="evidence" value="ECO:0007669"/>
    <property type="project" value="TreeGrafter"/>
</dbReference>
<dbReference type="Proteomes" id="UP000521676">
    <property type="component" value="Unassembled WGS sequence"/>
</dbReference>
<dbReference type="RefSeq" id="WP_341469473.1">
    <property type="nucleotide sequence ID" value="NZ_CP128399.1"/>
</dbReference>
<feature type="transmembrane region" description="Helical" evidence="8">
    <location>
        <begin position="642"/>
        <end position="663"/>
    </location>
</feature>
<feature type="transmembrane region" description="Helical" evidence="8">
    <location>
        <begin position="261"/>
        <end position="278"/>
    </location>
</feature>
<organism evidence="9 11">
    <name type="scientific">Candidatus Chlorohelix allophototropha</name>
    <dbReference type="NCBI Taxonomy" id="3003348"/>
    <lineage>
        <taxon>Bacteria</taxon>
        <taxon>Bacillati</taxon>
        <taxon>Chloroflexota</taxon>
        <taxon>Chloroflexia</taxon>
        <taxon>Candidatus Chloroheliales</taxon>
        <taxon>Candidatus Chloroheliaceae</taxon>
        <taxon>Candidatus Chlorohelix</taxon>
    </lineage>
</organism>
<evidence type="ECO:0000256" key="4">
    <source>
        <dbReference type="ARBA" id="ARBA00022679"/>
    </source>
</evidence>
<dbReference type="GO" id="GO:0005886">
    <property type="term" value="C:plasma membrane"/>
    <property type="evidence" value="ECO:0007669"/>
    <property type="project" value="UniProtKB-SubCell"/>
</dbReference>
<name>A0A8T7M2Y8_9CHLR</name>
<dbReference type="Proteomes" id="UP001431572">
    <property type="component" value="Chromosome 1"/>
</dbReference>
<feature type="transmembrane region" description="Helical" evidence="8">
    <location>
        <begin position="392"/>
        <end position="415"/>
    </location>
</feature>
<evidence type="ECO:0000256" key="7">
    <source>
        <dbReference type="ARBA" id="ARBA00023136"/>
    </source>
</evidence>
<evidence type="ECO:0000256" key="2">
    <source>
        <dbReference type="ARBA" id="ARBA00022475"/>
    </source>
</evidence>